<dbReference type="Pfam" id="PF00126">
    <property type="entry name" value="HTH_1"/>
    <property type="match status" value="1"/>
</dbReference>
<dbReference type="PANTHER" id="PTHR30537">
    <property type="entry name" value="HTH-TYPE TRANSCRIPTIONAL REGULATOR"/>
    <property type="match status" value="1"/>
</dbReference>
<keyword evidence="4" id="KW-0804">Transcription</keyword>
<dbReference type="Gene3D" id="1.10.10.10">
    <property type="entry name" value="Winged helix-like DNA-binding domain superfamily/Winged helix DNA-binding domain"/>
    <property type="match status" value="1"/>
</dbReference>
<dbReference type="SUPFAM" id="SSF53850">
    <property type="entry name" value="Periplasmic binding protein-like II"/>
    <property type="match status" value="1"/>
</dbReference>
<dbReference type="RefSeq" id="WP_142809683.1">
    <property type="nucleotide sequence ID" value="NZ_CP036282.1"/>
</dbReference>
<dbReference type="PROSITE" id="PS50931">
    <property type="entry name" value="HTH_LYSR"/>
    <property type="match status" value="1"/>
</dbReference>
<proteinExistence type="inferred from homology"/>
<evidence type="ECO:0000313" key="7">
    <source>
        <dbReference type="Proteomes" id="UP000317365"/>
    </source>
</evidence>
<dbReference type="Pfam" id="PF03466">
    <property type="entry name" value="LysR_substrate"/>
    <property type="match status" value="1"/>
</dbReference>
<dbReference type="AlphaFoldDB" id="A0A515ELT4"/>
<name>A0A515ELT4_9BURK</name>
<gene>
    <name evidence="6" type="ORF">EXZ61_05175</name>
</gene>
<dbReference type="GO" id="GO:0006351">
    <property type="term" value="P:DNA-templated transcription"/>
    <property type="evidence" value="ECO:0007669"/>
    <property type="project" value="TreeGrafter"/>
</dbReference>
<dbReference type="InterPro" id="IPR058163">
    <property type="entry name" value="LysR-type_TF_proteobact-type"/>
</dbReference>
<dbReference type="GO" id="GO:0043565">
    <property type="term" value="F:sequence-specific DNA binding"/>
    <property type="evidence" value="ECO:0007669"/>
    <property type="project" value="TreeGrafter"/>
</dbReference>
<evidence type="ECO:0000313" key="6">
    <source>
        <dbReference type="EMBL" id="QDL53618.1"/>
    </source>
</evidence>
<feature type="domain" description="HTH lysR-type" evidence="5">
    <location>
        <begin position="7"/>
        <end position="64"/>
    </location>
</feature>
<dbReference type="InterPro" id="IPR036390">
    <property type="entry name" value="WH_DNA-bd_sf"/>
</dbReference>
<comment type="similarity">
    <text evidence="1">Belongs to the LysR transcriptional regulatory family.</text>
</comment>
<evidence type="ECO:0000259" key="5">
    <source>
        <dbReference type="PROSITE" id="PS50931"/>
    </source>
</evidence>
<dbReference type="Gene3D" id="3.40.190.290">
    <property type="match status" value="1"/>
</dbReference>
<reference evidence="7" key="2">
    <citation type="journal article" date="2020" name="Int. J. Syst. Evol. Microbiol.">
        <title>Genomic insights into a novel species Rhodoferax aquaticus sp. nov., isolated from freshwater.</title>
        <authorList>
            <person name="Li T."/>
            <person name="Zhuo Y."/>
            <person name="Jin C.Z."/>
            <person name="Wu X."/>
            <person name="Ko S.R."/>
            <person name="Jin F.J."/>
            <person name="Ahn C.Y."/>
            <person name="Oh H.M."/>
            <person name="Lee H.G."/>
            <person name="Jin L."/>
        </authorList>
    </citation>
    <scope>NUCLEOTIDE SEQUENCE [LARGE SCALE GENOMIC DNA]</scope>
    <source>
        <strain evidence="7">Gr-4</strain>
    </source>
</reference>
<dbReference type="Proteomes" id="UP000317365">
    <property type="component" value="Chromosome"/>
</dbReference>
<dbReference type="GO" id="GO:0003700">
    <property type="term" value="F:DNA-binding transcription factor activity"/>
    <property type="evidence" value="ECO:0007669"/>
    <property type="project" value="InterPro"/>
</dbReference>
<keyword evidence="7" id="KW-1185">Reference proteome</keyword>
<accession>A0A515ELT4</accession>
<evidence type="ECO:0000256" key="2">
    <source>
        <dbReference type="ARBA" id="ARBA00023015"/>
    </source>
</evidence>
<protein>
    <submittedName>
        <fullName evidence="6">LysR family transcriptional regulator</fullName>
    </submittedName>
</protein>
<dbReference type="InterPro" id="IPR005119">
    <property type="entry name" value="LysR_subst-bd"/>
</dbReference>
<sequence length="294" mass="32201">MTPKTLPSLAALQSFEAAARLGSFTKAAVERKLTHSAISRNIQSVEHWCGETLFDRKGPKVLLSASGQRLRQRLSEPLQALHAALELEEVAAAKQPLKVLMLSSIACTWLVPLLPAFARACPQVQLSVETGYEIVSLPPLQPAVAIRFGHFARAGLRCQRLWFDRLVAVASPDWVVQHGSHAAQWPAHQLLRHSHEPWPARLTVEGLGTAPVRLTVADGFEFNDALLLAQAALMGCGVAWVRESLVQGFVSEGRLQVLARSEQVSDKAVWLVCREDTADLGAVRAFFAWATRLS</sequence>
<dbReference type="EMBL" id="CP036282">
    <property type="protein sequence ID" value="QDL53618.1"/>
    <property type="molecule type" value="Genomic_DNA"/>
</dbReference>
<dbReference type="InterPro" id="IPR000847">
    <property type="entry name" value="LysR_HTH_N"/>
</dbReference>
<keyword evidence="3" id="KW-0238">DNA-binding</keyword>
<organism evidence="6 7">
    <name type="scientific">Rhodoferax aquaticus</name>
    <dbReference type="NCBI Taxonomy" id="2527691"/>
    <lineage>
        <taxon>Bacteria</taxon>
        <taxon>Pseudomonadati</taxon>
        <taxon>Pseudomonadota</taxon>
        <taxon>Betaproteobacteria</taxon>
        <taxon>Burkholderiales</taxon>
        <taxon>Comamonadaceae</taxon>
        <taxon>Rhodoferax</taxon>
    </lineage>
</organism>
<evidence type="ECO:0000256" key="3">
    <source>
        <dbReference type="ARBA" id="ARBA00023125"/>
    </source>
</evidence>
<dbReference type="InterPro" id="IPR036388">
    <property type="entry name" value="WH-like_DNA-bd_sf"/>
</dbReference>
<dbReference type="SUPFAM" id="SSF46785">
    <property type="entry name" value="Winged helix' DNA-binding domain"/>
    <property type="match status" value="1"/>
</dbReference>
<reference evidence="7" key="1">
    <citation type="submission" date="2019-02" db="EMBL/GenBank/DDBJ databases">
        <title>Complete genome sequence of Rhodoferax sp. Gr-4.</title>
        <authorList>
            <person name="Jin L."/>
        </authorList>
    </citation>
    <scope>NUCLEOTIDE SEQUENCE [LARGE SCALE GENOMIC DNA]</scope>
    <source>
        <strain evidence="7">Gr-4</strain>
    </source>
</reference>
<evidence type="ECO:0000256" key="4">
    <source>
        <dbReference type="ARBA" id="ARBA00023163"/>
    </source>
</evidence>
<dbReference type="PANTHER" id="PTHR30537:SF79">
    <property type="entry name" value="TRANSCRIPTIONAL REGULATOR-RELATED"/>
    <property type="match status" value="1"/>
</dbReference>
<dbReference type="KEGG" id="rhg:EXZ61_05175"/>
<keyword evidence="2" id="KW-0805">Transcription regulation</keyword>
<evidence type="ECO:0000256" key="1">
    <source>
        <dbReference type="ARBA" id="ARBA00009437"/>
    </source>
</evidence>